<proteinExistence type="predicted"/>
<accession>A0A922L2M9</accession>
<reference evidence="2" key="1">
    <citation type="submission" date="2013-05" db="EMBL/GenBank/DDBJ databases">
        <authorList>
            <person name="Yim A.K.Y."/>
            <person name="Chan T.F."/>
            <person name="Ji K.M."/>
            <person name="Liu X.Y."/>
            <person name="Zhou J.W."/>
            <person name="Li R.Q."/>
            <person name="Yang K.Y."/>
            <person name="Li J."/>
            <person name="Li M."/>
            <person name="Law P.T.W."/>
            <person name="Wu Y.L."/>
            <person name="Cai Z.L."/>
            <person name="Qin H."/>
            <person name="Bao Y."/>
            <person name="Leung R.K.K."/>
            <person name="Ng P.K.S."/>
            <person name="Zou J."/>
            <person name="Zhong X.J."/>
            <person name="Ran P.X."/>
            <person name="Zhong N.S."/>
            <person name="Liu Z.G."/>
            <person name="Tsui S.K.W."/>
        </authorList>
    </citation>
    <scope>NUCLEOTIDE SEQUENCE</scope>
    <source>
        <strain evidence="2">Derf</strain>
        <tissue evidence="2">Whole organism</tissue>
    </source>
</reference>
<feature type="transmembrane region" description="Helical" evidence="1">
    <location>
        <begin position="40"/>
        <end position="59"/>
    </location>
</feature>
<sequence length="109" mass="12122">MDSILTCLNANGHSRKDYSTISSMMVITDSTELIIHKTKAFIQLFVIGFILLINVLSVLESSFIDFSHRCLEISNTVIRVCSSGSRIFAIKSLASSEIVFFDTDRINLG</sequence>
<evidence type="ECO:0000313" key="2">
    <source>
        <dbReference type="EMBL" id="KAH9516253.1"/>
    </source>
</evidence>
<dbReference type="AlphaFoldDB" id="A0A922L2M9"/>
<dbReference type="Proteomes" id="UP000790347">
    <property type="component" value="Unassembled WGS sequence"/>
</dbReference>
<protein>
    <submittedName>
        <fullName evidence="2">Uncharacterized protein</fullName>
    </submittedName>
</protein>
<keyword evidence="1" id="KW-0812">Transmembrane</keyword>
<dbReference type="EMBL" id="ASGP02000003">
    <property type="protein sequence ID" value="KAH9516253.1"/>
    <property type="molecule type" value="Genomic_DNA"/>
</dbReference>
<organism evidence="2 3">
    <name type="scientific">Dermatophagoides farinae</name>
    <name type="common">American house dust mite</name>
    <dbReference type="NCBI Taxonomy" id="6954"/>
    <lineage>
        <taxon>Eukaryota</taxon>
        <taxon>Metazoa</taxon>
        <taxon>Ecdysozoa</taxon>
        <taxon>Arthropoda</taxon>
        <taxon>Chelicerata</taxon>
        <taxon>Arachnida</taxon>
        <taxon>Acari</taxon>
        <taxon>Acariformes</taxon>
        <taxon>Sarcoptiformes</taxon>
        <taxon>Astigmata</taxon>
        <taxon>Psoroptidia</taxon>
        <taxon>Analgoidea</taxon>
        <taxon>Pyroglyphidae</taxon>
        <taxon>Dermatophagoidinae</taxon>
        <taxon>Dermatophagoides</taxon>
    </lineage>
</organism>
<gene>
    <name evidence="2" type="ORF">DERF_007007</name>
</gene>
<name>A0A922L2M9_DERFA</name>
<keyword evidence="3" id="KW-1185">Reference proteome</keyword>
<comment type="caution">
    <text evidence="2">The sequence shown here is derived from an EMBL/GenBank/DDBJ whole genome shotgun (WGS) entry which is preliminary data.</text>
</comment>
<keyword evidence="1" id="KW-0472">Membrane</keyword>
<evidence type="ECO:0000313" key="3">
    <source>
        <dbReference type="Proteomes" id="UP000790347"/>
    </source>
</evidence>
<keyword evidence="1" id="KW-1133">Transmembrane helix</keyword>
<evidence type="ECO:0000256" key="1">
    <source>
        <dbReference type="SAM" id="Phobius"/>
    </source>
</evidence>
<reference evidence="2" key="2">
    <citation type="journal article" date="2022" name="Res Sq">
        <title>Comparative Genomics Reveals Insights into the Divergent Evolution of Astigmatic Mites and Household Pest Adaptations.</title>
        <authorList>
            <person name="Xiong Q."/>
            <person name="Wan A.T.-Y."/>
            <person name="Liu X.-Y."/>
            <person name="Fung C.S.-H."/>
            <person name="Xiao X."/>
            <person name="Malainual N."/>
            <person name="Hou J."/>
            <person name="Wang L."/>
            <person name="Wang M."/>
            <person name="Yang K."/>
            <person name="Cui Y."/>
            <person name="Leung E."/>
            <person name="Nong W."/>
            <person name="Shin S.-K."/>
            <person name="Au S."/>
            <person name="Jeong K.Y."/>
            <person name="Chew F.T."/>
            <person name="Hui J."/>
            <person name="Leung T.F."/>
            <person name="Tungtrongchitr A."/>
            <person name="Zhong N."/>
            <person name="Liu Z."/>
            <person name="Tsui S."/>
        </authorList>
    </citation>
    <scope>NUCLEOTIDE SEQUENCE</scope>
    <source>
        <strain evidence="2">Derf</strain>
        <tissue evidence="2">Whole organism</tissue>
    </source>
</reference>